<protein>
    <submittedName>
        <fullName evidence="2">Uncharacterized protein</fullName>
    </submittedName>
</protein>
<name>A0A1B4FMY5_9BURK</name>
<dbReference type="Proteomes" id="UP000062519">
    <property type="component" value="Chromosome 2"/>
</dbReference>
<gene>
    <name evidence="2" type="ORF">WS70_25235</name>
</gene>
<sequence>MRSTPPFSLGLPQSFPVTLPSAWSPVIPLPVNPTGIANTPNGKLVMWSADQQFGFQNGVGGKTTQTCGACRSVLRPGQPTIGRPPLHSSTIGQRGGNTSAAIPSACRIGCGKPRSSAMPAIRDP</sequence>
<keyword evidence="3" id="KW-1185">Reference proteome</keyword>
<feature type="compositionally biased region" description="Polar residues" evidence="1">
    <location>
        <begin position="87"/>
        <end position="101"/>
    </location>
</feature>
<dbReference type="EMBL" id="CP013387">
    <property type="protein sequence ID" value="AOJ05035.1"/>
    <property type="molecule type" value="Genomic_DNA"/>
</dbReference>
<accession>A0A1B4FMY5</accession>
<evidence type="ECO:0000313" key="3">
    <source>
        <dbReference type="Proteomes" id="UP000062519"/>
    </source>
</evidence>
<evidence type="ECO:0000313" key="2">
    <source>
        <dbReference type="EMBL" id="AOJ05035.1"/>
    </source>
</evidence>
<dbReference type="KEGG" id="buu:WS70_25235"/>
<proteinExistence type="predicted"/>
<organism evidence="2 3">
    <name type="scientific">Burkholderia mayonis</name>
    <dbReference type="NCBI Taxonomy" id="1385591"/>
    <lineage>
        <taxon>Bacteria</taxon>
        <taxon>Pseudomonadati</taxon>
        <taxon>Pseudomonadota</taxon>
        <taxon>Betaproteobacteria</taxon>
        <taxon>Burkholderiales</taxon>
        <taxon>Burkholderiaceae</taxon>
        <taxon>Burkholderia</taxon>
        <taxon>pseudomallei group</taxon>
    </lineage>
</organism>
<dbReference type="AlphaFoldDB" id="A0A1B4FMY5"/>
<feature type="region of interest" description="Disordered" evidence="1">
    <location>
        <begin position="75"/>
        <end position="104"/>
    </location>
</feature>
<reference evidence="2 3" key="1">
    <citation type="submission" date="2015-12" db="EMBL/GenBank/DDBJ databases">
        <title>Diversity of Burkholderia near neighbor genomes.</title>
        <authorList>
            <person name="Sahl J."/>
            <person name="Wagner D."/>
            <person name="Keim P."/>
        </authorList>
    </citation>
    <scope>NUCLEOTIDE SEQUENCE [LARGE SCALE GENOMIC DNA]</scope>
    <source>
        <strain evidence="2 3">BDU6</strain>
    </source>
</reference>
<evidence type="ECO:0000256" key="1">
    <source>
        <dbReference type="SAM" id="MobiDB-lite"/>
    </source>
</evidence>